<evidence type="ECO:0000256" key="5">
    <source>
        <dbReference type="ARBA" id="ARBA00022737"/>
    </source>
</evidence>
<protein>
    <recommendedName>
        <fullName evidence="8">Leucine-rich repeat-containing N-terminal plant-type domain-containing protein</fullName>
    </recommendedName>
</protein>
<dbReference type="Pfam" id="PF08263">
    <property type="entry name" value="LRRNT_2"/>
    <property type="match status" value="1"/>
</dbReference>
<keyword evidence="5" id="KW-0677">Repeat</keyword>
<dbReference type="InterPro" id="IPR032675">
    <property type="entry name" value="LRR_dom_sf"/>
</dbReference>
<dbReference type="EMBL" id="JAAMPC010000006">
    <property type="protein sequence ID" value="KAG2308159.1"/>
    <property type="molecule type" value="Genomic_DNA"/>
</dbReference>
<gene>
    <name evidence="9" type="ORF">Bca52824_027907</name>
</gene>
<dbReference type="Proteomes" id="UP000886595">
    <property type="component" value="Unassembled WGS sequence"/>
</dbReference>
<evidence type="ECO:0000313" key="10">
    <source>
        <dbReference type="Proteomes" id="UP000886595"/>
    </source>
</evidence>
<proteinExistence type="predicted"/>
<dbReference type="OrthoDB" id="687555at2759"/>
<keyword evidence="4" id="KW-0732">Signal</keyword>
<evidence type="ECO:0000256" key="7">
    <source>
        <dbReference type="ARBA" id="ARBA00023136"/>
    </source>
</evidence>
<dbReference type="Pfam" id="PF00560">
    <property type="entry name" value="LRR_1"/>
    <property type="match status" value="4"/>
</dbReference>
<evidence type="ECO:0000313" key="9">
    <source>
        <dbReference type="EMBL" id="KAG2308159.1"/>
    </source>
</evidence>
<comment type="subcellular location">
    <subcellularLocation>
        <location evidence="1">Membrane</location>
        <topology evidence="1">Single-pass membrane protein</topology>
    </subcellularLocation>
</comment>
<keyword evidence="7" id="KW-0472">Membrane</keyword>
<dbReference type="InterPro" id="IPR013210">
    <property type="entry name" value="LRR_N_plant-typ"/>
</dbReference>
<dbReference type="Pfam" id="PF13855">
    <property type="entry name" value="LRR_8"/>
    <property type="match status" value="1"/>
</dbReference>
<dbReference type="Gene3D" id="3.80.10.10">
    <property type="entry name" value="Ribonuclease Inhibitor"/>
    <property type="match status" value="4"/>
</dbReference>
<dbReference type="PANTHER" id="PTHR48060">
    <property type="entry name" value="DNA DAMAGE-REPAIR/TOLERATION PROTEIN DRT100"/>
    <property type="match status" value="1"/>
</dbReference>
<sequence>MQGETFDALKREIHVRDATAKSQVFEAIEKSLALAPKHKRTTTTLSIQRSGGEITEILTKISITAAGTGITVLFTVICSLASSRVPLCTNKFFNTGLGFSLASKFNNETDKQALVEFESHLSENSRVVLASWNESFAVCKWTGVTCGRKHKRVTGLDLSRMKLTGAIPPSVGNLSFLTSLSLSGNSFHGSLSSLVLLSLRANNLTGKLPASLGNLTSLEKLDVEYNRMEGEIPYSMSRLTRMKFLRIASNSFSGVFPHPICNLSSLLFLSIPENRFFGRLKIDFNKLFPNIQVLLLGGNNFEGEIPSSLVNISSLRKFDIAECHITGSSPSGFGRLYNLEILGLNYNSLGSYSPRDLDFLSSLNNCTKLQYLGVGSNRLGGILPPSISNLSKQLTYVFLGGNHIAGSIPLDIGNLECLVSFKVEENLLTGEIPASLGKLSRLESLYLQSNMMSGDIPSSLGNLSMIAKLYLYQNSFKGSIPSSLRNCSYLLYLVLRSNMLSGSIPQELMEFRGLRVGFPIAECLTLVLELGLRCCEEFPSKRLSMSEVAKQLFKIRERFFKARRAA</sequence>
<evidence type="ECO:0000256" key="1">
    <source>
        <dbReference type="ARBA" id="ARBA00004167"/>
    </source>
</evidence>
<dbReference type="GO" id="GO:0016020">
    <property type="term" value="C:membrane"/>
    <property type="evidence" value="ECO:0007669"/>
    <property type="project" value="UniProtKB-SubCell"/>
</dbReference>
<name>A0A8X7VBB4_BRACI</name>
<keyword evidence="6" id="KW-1133">Transmembrane helix</keyword>
<evidence type="ECO:0000256" key="3">
    <source>
        <dbReference type="ARBA" id="ARBA00022692"/>
    </source>
</evidence>
<comment type="caution">
    <text evidence="9">The sequence shown here is derived from an EMBL/GenBank/DDBJ whole genome shotgun (WGS) entry which is preliminary data.</text>
</comment>
<evidence type="ECO:0000259" key="8">
    <source>
        <dbReference type="Pfam" id="PF08263"/>
    </source>
</evidence>
<evidence type="ECO:0000256" key="4">
    <source>
        <dbReference type="ARBA" id="ARBA00022729"/>
    </source>
</evidence>
<keyword evidence="2" id="KW-0433">Leucine-rich repeat</keyword>
<dbReference type="SUPFAM" id="SSF52058">
    <property type="entry name" value="L domain-like"/>
    <property type="match status" value="2"/>
</dbReference>
<dbReference type="PANTHER" id="PTHR48060:SF21">
    <property type="entry name" value="L DOMAIN-LIKE PROTEIN"/>
    <property type="match status" value="1"/>
</dbReference>
<reference evidence="9 10" key="1">
    <citation type="submission" date="2020-02" db="EMBL/GenBank/DDBJ databases">
        <authorList>
            <person name="Ma Q."/>
            <person name="Huang Y."/>
            <person name="Song X."/>
            <person name="Pei D."/>
        </authorList>
    </citation>
    <scope>NUCLEOTIDE SEQUENCE [LARGE SCALE GENOMIC DNA]</scope>
    <source>
        <strain evidence="9">Sxm20200214</strain>
        <tissue evidence="9">Leaf</tissue>
    </source>
</reference>
<dbReference type="AlphaFoldDB" id="A0A8X7VBB4"/>
<feature type="domain" description="Leucine-rich repeat-containing N-terminal plant-type" evidence="8">
    <location>
        <begin position="108"/>
        <end position="146"/>
    </location>
</feature>
<organism evidence="9 10">
    <name type="scientific">Brassica carinata</name>
    <name type="common">Ethiopian mustard</name>
    <name type="synonym">Abyssinian cabbage</name>
    <dbReference type="NCBI Taxonomy" id="52824"/>
    <lineage>
        <taxon>Eukaryota</taxon>
        <taxon>Viridiplantae</taxon>
        <taxon>Streptophyta</taxon>
        <taxon>Embryophyta</taxon>
        <taxon>Tracheophyta</taxon>
        <taxon>Spermatophyta</taxon>
        <taxon>Magnoliopsida</taxon>
        <taxon>eudicotyledons</taxon>
        <taxon>Gunneridae</taxon>
        <taxon>Pentapetalae</taxon>
        <taxon>rosids</taxon>
        <taxon>malvids</taxon>
        <taxon>Brassicales</taxon>
        <taxon>Brassicaceae</taxon>
        <taxon>Brassiceae</taxon>
        <taxon>Brassica</taxon>
    </lineage>
</organism>
<keyword evidence="3" id="KW-0812">Transmembrane</keyword>
<dbReference type="InterPro" id="IPR053211">
    <property type="entry name" value="DNA_repair-toleration"/>
</dbReference>
<accession>A0A8X7VBB4</accession>
<dbReference type="FunFam" id="3.80.10.10:FF:000095">
    <property type="entry name" value="LRR receptor-like serine/threonine-protein kinase GSO1"/>
    <property type="match status" value="2"/>
</dbReference>
<dbReference type="InterPro" id="IPR001611">
    <property type="entry name" value="Leu-rich_rpt"/>
</dbReference>
<evidence type="ECO:0000256" key="2">
    <source>
        <dbReference type="ARBA" id="ARBA00022614"/>
    </source>
</evidence>
<keyword evidence="10" id="KW-1185">Reference proteome</keyword>
<evidence type="ECO:0000256" key="6">
    <source>
        <dbReference type="ARBA" id="ARBA00022989"/>
    </source>
</evidence>